<sequence length="452" mass="49981">MSHGANVFEYGMFSKKSLRRIIIPLIIEQALMLSVGMFDTLMVSYAGESAVSGVSLVDSINTLLIFLLTALATGGAIVAGQYLGSKNLEKSNQAGEQLIISSLGISVIFSVICLIFNQQLLSLFFGNIDATVMSNARTYFYITAISFPFVAVYSSASALFRAMGNTKNAMVNSFVMNIINIVGNALFIYMIHLGAFGVGLSTLLSRVIATITIMIMLRNQNLSITIRSYKFWDIDLKMIKSIFKISIPASLENSVFQIGRIILTSLIAMFGTSAITANAVTGSLLNVATIPGQALGLAMTTVVAQCVGAKEFEQAVKYSKHLLKSSWLYMFLFNFGIFILLKPILSLYNLSEETFSLSLIVMIMHIAGWITVWPMSFTLPNTFRAAGDVKYPMFISAISMVVFRIGFSYILAYGLGIGVLSVWIAMLMDWTFRCICFYWRWKSNKWKQYAVV</sequence>
<evidence type="ECO:0000256" key="5">
    <source>
        <dbReference type="ARBA" id="ARBA00022448"/>
    </source>
</evidence>
<organism evidence="14 15">
    <name type="scientific">Blautia producta</name>
    <dbReference type="NCBI Taxonomy" id="33035"/>
    <lineage>
        <taxon>Bacteria</taxon>
        <taxon>Bacillati</taxon>
        <taxon>Bacillota</taxon>
        <taxon>Clostridia</taxon>
        <taxon>Lachnospirales</taxon>
        <taxon>Lachnospiraceae</taxon>
        <taxon>Blautia</taxon>
    </lineage>
</organism>
<dbReference type="Pfam" id="PF01554">
    <property type="entry name" value="MatE"/>
    <property type="match status" value="2"/>
</dbReference>
<evidence type="ECO:0000256" key="8">
    <source>
        <dbReference type="ARBA" id="ARBA00022692"/>
    </source>
</evidence>
<evidence type="ECO:0000256" key="4">
    <source>
        <dbReference type="ARBA" id="ARBA00020268"/>
    </source>
</evidence>
<keyword evidence="8 13" id="KW-0812">Transmembrane</keyword>
<keyword evidence="11 13" id="KW-0472">Membrane</keyword>
<accession>A0ABZ0U8M0</accession>
<feature type="transmembrane region" description="Helical" evidence="13">
    <location>
        <begin position="327"/>
        <end position="345"/>
    </location>
</feature>
<gene>
    <name evidence="14" type="primary">yeeO_6</name>
    <name evidence="14" type="ORF">BLCOC_19210</name>
</gene>
<feature type="transmembrane region" description="Helical" evidence="13">
    <location>
        <begin position="97"/>
        <end position="118"/>
    </location>
</feature>
<name>A0ABZ0U8M0_9FIRM</name>
<keyword evidence="6" id="KW-0050">Antiport</keyword>
<dbReference type="Proteomes" id="UP001325248">
    <property type="component" value="Chromosome"/>
</dbReference>
<comment type="subcellular location">
    <subcellularLocation>
        <location evidence="2">Cell membrane</location>
        <topology evidence="2">Multi-pass membrane protein</topology>
    </subcellularLocation>
</comment>
<proteinExistence type="inferred from homology"/>
<dbReference type="EMBL" id="CP136422">
    <property type="protein sequence ID" value="WPX73571.1"/>
    <property type="molecule type" value="Genomic_DNA"/>
</dbReference>
<dbReference type="PANTHER" id="PTHR43298:SF2">
    <property type="entry name" value="FMN_FAD EXPORTER YEEO-RELATED"/>
    <property type="match status" value="1"/>
</dbReference>
<evidence type="ECO:0000256" key="13">
    <source>
        <dbReference type="SAM" id="Phobius"/>
    </source>
</evidence>
<feature type="transmembrane region" description="Helical" evidence="13">
    <location>
        <begin position="357"/>
        <end position="379"/>
    </location>
</feature>
<keyword evidence="9 13" id="KW-1133">Transmembrane helix</keyword>
<dbReference type="NCBIfam" id="TIGR00797">
    <property type="entry name" value="matE"/>
    <property type="match status" value="1"/>
</dbReference>
<feature type="transmembrane region" description="Helical" evidence="13">
    <location>
        <begin position="63"/>
        <end position="85"/>
    </location>
</feature>
<evidence type="ECO:0000256" key="12">
    <source>
        <dbReference type="ARBA" id="ARBA00031636"/>
    </source>
</evidence>
<evidence type="ECO:0000313" key="14">
    <source>
        <dbReference type="EMBL" id="WPX73571.1"/>
    </source>
</evidence>
<dbReference type="InterPro" id="IPR048279">
    <property type="entry name" value="MdtK-like"/>
</dbReference>
<dbReference type="CDD" id="cd13134">
    <property type="entry name" value="MATE_like_8"/>
    <property type="match status" value="1"/>
</dbReference>
<dbReference type="PANTHER" id="PTHR43298">
    <property type="entry name" value="MULTIDRUG RESISTANCE PROTEIN NORM-RELATED"/>
    <property type="match status" value="1"/>
</dbReference>
<evidence type="ECO:0000256" key="2">
    <source>
        <dbReference type="ARBA" id="ARBA00004651"/>
    </source>
</evidence>
<evidence type="ECO:0000313" key="15">
    <source>
        <dbReference type="Proteomes" id="UP001325248"/>
    </source>
</evidence>
<comment type="similarity">
    <text evidence="3">Belongs to the multi antimicrobial extrusion (MATE) (TC 2.A.66.1) family.</text>
</comment>
<evidence type="ECO:0000256" key="7">
    <source>
        <dbReference type="ARBA" id="ARBA00022475"/>
    </source>
</evidence>
<evidence type="ECO:0000256" key="9">
    <source>
        <dbReference type="ARBA" id="ARBA00022989"/>
    </source>
</evidence>
<keyword evidence="7" id="KW-1003">Cell membrane</keyword>
<dbReference type="InterPro" id="IPR002528">
    <property type="entry name" value="MATE_fam"/>
</dbReference>
<dbReference type="InterPro" id="IPR050222">
    <property type="entry name" value="MATE_MdtK"/>
</dbReference>
<evidence type="ECO:0000256" key="6">
    <source>
        <dbReference type="ARBA" id="ARBA00022449"/>
    </source>
</evidence>
<evidence type="ECO:0000256" key="10">
    <source>
        <dbReference type="ARBA" id="ARBA00023065"/>
    </source>
</evidence>
<evidence type="ECO:0000256" key="11">
    <source>
        <dbReference type="ARBA" id="ARBA00023136"/>
    </source>
</evidence>
<feature type="transmembrane region" description="Helical" evidence="13">
    <location>
        <begin position="198"/>
        <end position="217"/>
    </location>
</feature>
<keyword evidence="10" id="KW-0406">Ion transport</keyword>
<protein>
    <recommendedName>
        <fullName evidence="4">Probable multidrug resistance protein NorM</fullName>
    </recommendedName>
    <alternativeName>
        <fullName evidence="12">Multidrug-efflux transporter</fullName>
    </alternativeName>
</protein>
<keyword evidence="15" id="KW-1185">Reference proteome</keyword>
<evidence type="ECO:0000256" key="1">
    <source>
        <dbReference type="ARBA" id="ARBA00003408"/>
    </source>
</evidence>
<feature type="transmembrane region" description="Helical" evidence="13">
    <location>
        <begin position="174"/>
        <end position="192"/>
    </location>
</feature>
<feature type="transmembrane region" description="Helical" evidence="13">
    <location>
        <begin position="21"/>
        <end position="43"/>
    </location>
</feature>
<reference evidence="14" key="1">
    <citation type="submission" date="2023-10" db="EMBL/GenBank/DDBJ databases">
        <title>Genome sequence of Blautia coccoides DSM 935.</title>
        <authorList>
            <person name="Boeer T."/>
            <person name="Bengelsdorf F.R."/>
            <person name="Daniel R."/>
            <person name="Poehlein A."/>
        </authorList>
    </citation>
    <scope>NUCLEOTIDE SEQUENCE [LARGE SCALE GENOMIC DNA]</scope>
    <source>
        <strain evidence="14">DSM 935</strain>
    </source>
</reference>
<evidence type="ECO:0000256" key="3">
    <source>
        <dbReference type="ARBA" id="ARBA00010199"/>
    </source>
</evidence>
<keyword evidence="5" id="KW-0813">Transport</keyword>
<dbReference type="PIRSF" id="PIRSF006603">
    <property type="entry name" value="DinF"/>
    <property type="match status" value="1"/>
</dbReference>
<feature type="transmembrane region" description="Helical" evidence="13">
    <location>
        <begin position="138"/>
        <end position="162"/>
    </location>
</feature>
<comment type="function">
    <text evidence="1">Multidrug efflux pump.</text>
</comment>